<gene>
    <name evidence="9" type="ORF">AYI68_g99</name>
</gene>
<feature type="compositionally biased region" description="Polar residues" evidence="6">
    <location>
        <begin position="583"/>
        <end position="603"/>
    </location>
</feature>
<dbReference type="InterPro" id="IPR049730">
    <property type="entry name" value="SNF2/RAD54-like_C"/>
</dbReference>
<dbReference type="CDD" id="cd17919">
    <property type="entry name" value="DEXHc_Snf"/>
    <property type="match status" value="1"/>
</dbReference>
<dbReference type="GO" id="GO:0003682">
    <property type="term" value="F:chromatin binding"/>
    <property type="evidence" value="ECO:0007669"/>
    <property type="project" value="TreeGrafter"/>
</dbReference>
<reference evidence="9 10" key="1">
    <citation type="journal article" date="2016" name="Mol. Biol. Evol.">
        <title>Genome-Wide Survey of Gut Fungi (Harpellales) Reveals the First Horizontally Transferred Ubiquitin Gene from a Mosquito Host.</title>
        <authorList>
            <person name="Wang Y."/>
            <person name="White M.M."/>
            <person name="Kvist S."/>
            <person name="Moncalvo J.M."/>
        </authorList>
    </citation>
    <scope>NUCLEOTIDE SEQUENCE [LARGE SCALE GENOMIC DNA]</scope>
    <source>
        <strain evidence="9 10">ALG-7-W6</strain>
    </source>
</reference>
<keyword evidence="2" id="KW-0547">Nucleotide-binding</keyword>
<name>A0A1R0H9D3_9FUNG</name>
<dbReference type="EMBL" id="LSSL01000023">
    <property type="protein sequence ID" value="OLY85707.1"/>
    <property type="molecule type" value="Genomic_DNA"/>
</dbReference>
<dbReference type="GO" id="GO:0000785">
    <property type="term" value="C:chromatin"/>
    <property type="evidence" value="ECO:0007669"/>
    <property type="project" value="TreeGrafter"/>
</dbReference>
<dbReference type="SUPFAM" id="SSF52540">
    <property type="entry name" value="P-loop containing nucleoside triphosphate hydrolases"/>
    <property type="match status" value="2"/>
</dbReference>
<dbReference type="InterPro" id="IPR038718">
    <property type="entry name" value="SNF2-like_sf"/>
</dbReference>
<evidence type="ECO:0000256" key="6">
    <source>
        <dbReference type="SAM" id="MobiDB-lite"/>
    </source>
</evidence>
<keyword evidence="10" id="KW-1185">Reference proteome</keyword>
<dbReference type="GO" id="GO:0003677">
    <property type="term" value="F:DNA binding"/>
    <property type="evidence" value="ECO:0007669"/>
    <property type="project" value="TreeGrafter"/>
</dbReference>
<dbReference type="GO" id="GO:0016887">
    <property type="term" value="F:ATP hydrolysis activity"/>
    <property type="evidence" value="ECO:0007669"/>
    <property type="project" value="TreeGrafter"/>
</dbReference>
<feature type="compositionally biased region" description="Basic and acidic residues" evidence="6">
    <location>
        <begin position="890"/>
        <end position="899"/>
    </location>
</feature>
<dbReference type="PROSITE" id="PS51194">
    <property type="entry name" value="HELICASE_CTER"/>
    <property type="match status" value="1"/>
</dbReference>
<dbReference type="Gene3D" id="3.40.50.300">
    <property type="entry name" value="P-loop containing nucleotide triphosphate hydrolases"/>
    <property type="match status" value="1"/>
</dbReference>
<keyword evidence="4" id="KW-0067">ATP-binding</keyword>
<feature type="region of interest" description="Disordered" evidence="6">
    <location>
        <begin position="1837"/>
        <end position="1877"/>
    </location>
</feature>
<dbReference type="GO" id="GO:0042393">
    <property type="term" value="F:histone binding"/>
    <property type="evidence" value="ECO:0007669"/>
    <property type="project" value="TreeGrafter"/>
</dbReference>
<feature type="compositionally biased region" description="Polar residues" evidence="6">
    <location>
        <begin position="2131"/>
        <end position="2166"/>
    </location>
</feature>
<dbReference type="CDD" id="cd18793">
    <property type="entry name" value="SF2_C_SNF"/>
    <property type="match status" value="1"/>
</dbReference>
<feature type="region of interest" description="Disordered" evidence="6">
    <location>
        <begin position="2118"/>
        <end position="2166"/>
    </location>
</feature>
<accession>A0A1R0H9D3</accession>
<dbReference type="PANTHER" id="PTHR45623">
    <property type="entry name" value="CHROMODOMAIN-HELICASE-DNA-BINDING PROTEIN 3-RELATED-RELATED"/>
    <property type="match status" value="1"/>
</dbReference>
<dbReference type="Gene3D" id="3.40.50.10810">
    <property type="entry name" value="Tandem AAA-ATPase domain"/>
    <property type="match status" value="1"/>
</dbReference>
<evidence type="ECO:0000259" key="8">
    <source>
        <dbReference type="PROSITE" id="PS51194"/>
    </source>
</evidence>
<dbReference type="GO" id="GO:0005634">
    <property type="term" value="C:nucleus"/>
    <property type="evidence" value="ECO:0007669"/>
    <property type="project" value="UniProtKB-SubCell"/>
</dbReference>
<evidence type="ECO:0000256" key="1">
    <source>
        <dbReference type="ARBA" id="ARBA00004123"/>
    </source>
</evidence>
<feature type="domain" description="Helicase ATP-binding" evidence="7">
    <location>
        <begin position="1202"/>
        <end position="1398"/>
    </location>
</feature>
<dbReference type="Gene3D" id="3.30.40.10">
    <property type="entry name" value="Zinc/RING finger domain, C3HC4 (zinc finger)"/>
    <property type="match status" value="1"/>
</dbReference>
<dbReference type="STRING" id="133383.A0A1R0H9D3"/>
<dbReference type="PROSITE" id="PS51192">
    <property type="entry name" value="HELICASE_ATP_BIND_1"/>
    <property type="match status" value="1"/>
</dbReference>
<keyword evidence="5" id="KW-0539">Nucleus</keyword>
<sequence>MKKTNRGSSKKIVGKRISTTLGIEYLYVDQYSSSISPRWIKGSKVYNQDDVEDFEKALLSERQRNHPPDTVDISNVGICSLLEEARGIYTTISGLENMKLGDKGRSEISSIPFKSVPNISDNTKILNIPSKSSTEIHKAKTVNILNKADHSNPVNEVQLINPSQEEITTLISGSIKRDDIFNIKSSQKVPKNSDNHPEINYKPSGTNPALNKGEVSPHGGIKASNLVKNPIESIKNPDIQSSIDSIKSVISDEISKRESTLEVLNKSLNISVDEPNWEDLNIGFNANSLLEGRVFGPPGRISTKARLNSSQRFAESLAKPLKASKPSQVLPEPVILHSNNDSIHSRFNNILNKSIPRKVQKSNHKKILVDPSPFQKRWPSKNDTLHSLRKAPSLWSSKFGVSSNSIISGKKRNLKDMIQKDIVSSKIKKSIGHSSFHIGDSIKKKKSLSNLIPNKGAEKFENDDIIRLRSPTYSDTIKRNKKAVLDLTERRTPIVFIGSQEESEKLRLSIYSNIYSTRVLDHDVLRKKFDEESSDILISGKVFGRKPRNYASKSSSIFNLSCSQTSTPESEEEELILMGSTSRNSISGPHSMDGNISHTSQIVKTKDSKRKIISSSEESAPSIHDFEKIPLRSKRVFTKKSRNISRLEKGDSDSDYSPSLSANYELRRSSRNGNLNYSSYSKGSGYLSFEDSEVVRHDSQFYNSDISEGDIQNKNKFHEENKFYDHMDESKEKPSYTNTKISDVCEFCNEKGVLLTLLPQIDPDSIRKCDKCTLSCHSRCLEGYLQKYPISKNESSLPIEKKAWEVNINQLKASESWVCIFCKIFNKKIKKILSYRSSLNNEEEVVDSEVLKPIELSQESVIDSSLINNTIPDPSIGYNTQGSSSLSNPKSEDSGSPHIDSSKDILINLNNSDKSLNSLDNPSRFSDKIDLIAPKIEWKYQYFLVLFEGSSYRDLSWVPAFHIKNVSSIRFKNAIKNIALDTPEWRKVFIPPSYTQVDFFLDIEVCNGDDIISRTQQLRGVSDKSAADAISVAEYENFYIYTKRALVKWVGLPVVESTFDEPPHPYAESTEYKQWLEASEVYKNMRKVSSSVASNYLQSFFNKIFRESIKLKSKELSIYNTKKNSITQKYKIERSISIAEYRRLNSQIKQIHLKELQNIKEIENSERQKWLENSFQEIKEQPKYLSAGKLYPYQLEGINWMLYKWMAQESCILADEMGLGKTVQVVCFFAILARLMDKNSKENSSKNIFLQNKAVFPFLVVVPNSVIDQWIRELHLWAPDLVVVGFHGDKASRKMVSDHLLFRQTDNEPSNQRDLQCHVLVTSYEVVTREEGLKTLKMFNGQWQCMVVDEGHRLKNDSSKLFLNLGKLNSRQRILLTGTPVQNQVREVINLMNFVCPEEFEDPDSMGKEYFDVEEEKLAELREKMQPHLLRRLRDEVLGPLLPAKHELIVPVSLTLWQRELYRATLKKNIKALSLIQKLFENSKNEEHSNKGRHLSINNALMQIRKIIDHPYIMEFNVPEFETEEAAQKHLVLASGKMQLLNLLVPELIKRGRRVLIFVQFKDMLNNLEDYFYREKIGFLRMDGNTPQADRQYLVDLYNNNPDRYFAFICTTRAGGVGLNLHTADTVILYSPDWNPHMDMQALSRSYRIGQKKPVLVLKLMTIESAEERIFQVGTKKMLIDHILIEKMANPDEFETENDFDIASAIKCGAEQLFKEDEDSSTGITYDENKVKILLDECERALIDADEIKRNGSDVKSGIDHPPSKNLFSHARIWDANKNAEEDLDESFKNNDSQNTEWIDKIKLELQSNSIDEEQLGRGFRRKVQVSYFDSGLLASKDPIKPNLENTHQRKKSDSDVSFSAVGVESDSSSDPDFIEGSKEITKVDKKSKTKHNSNISNPALVSFPINQTGNFTLNQTANTNENLPLSKIPLRNSIIIPNQPSNYINNYNISNSSNLNLSVSRPKSDLSYLVEADPINLGPRLIIDSVSIGEIFGLEGLLQMAVSNGYTTDLHSVVSQAIKLSGESNESYFVATLKLCYFLTICCQEAIRIGPKYGNPGFLAEALDFITKPLTLEMVQSYLNELARIHNNDPALDFYTSISSLMERFPNLINVKAPNTISEASHPNVPNGDQPENQSVLPTNPQSSNYDSPIQPTANENSKYSNDSTSNIHEGSFIAPVTNSLSPSVHNNKHDQSARLYDPVTDSSEFKPVYSSYHSSEKKDAKLSDSLYIPTSLNDGRVSDNTVANRFPPIPSAQVSGNFTILFPKNQPNLVDTLKKNSGLETVPNSDNLQTSTYSLTSSKMINSAQTLKVDKNDNPKSQNLDVLNGNIAPGQDFNTLGNFPNPQQLGYTQSSMKNGIKINNNIKSDLETISISSETKSLSPSAPEVYQQNPEQKLTDSNSNPSTIGNPNKSIQIASDSTPFTEKILSFNKNQSTTNNIVSPLTFYDKQALSLKFDDSQRISHNATNCKLSMTKKTNQRDSEDSVKLFNDHQSILNSSQEPRVPNLSITLPLNSNLKNASISNNVTNGFVDNNGGGHSISQRSELQYRSIIRKLRDEFPTFFSSTDGKVNYYIANQLRGLIITCNSVNENSGSNSLGFAIISGIKILLDTCVTILSTDICKLEKPVSIFTDHLTQDLYSITYRDNIIKSGNAASIFLFAHVYTAHSWCNVE</sequence>
<evidence type="ECO:0000259" key="7">
    <source>
        <dbReference type="PROSITE" id="PS51192"/>
    </source>
</evidence>
<dbReference type="OrthoDB" id="5857104at2759"/>
<dbReference type="SMART" id="SM00490">
    <property type="entry name" value="HELICc"/>
    <property type="match status" value="1"/>
</dbReference>
<dbReference type="GO" id="GO:0005524">
    <property type="term" value="F:ATP binding"/>
    <property type="evidence" value="ECO:0007669"/>
    <property type="project" value="InterPro"/>
</dbReference>
<dbReference type="GO" id="GO:0140658">
    <property type="term" value="F:ATP-dependent chromatin remodeler activity"/>
    <property type="evidence" value="ECO:0007669"/>
    <property type="project" value="TreeGrafter"/>
</dbReference>
<dbReference type="Proteomes" id="UP000187455">
    <property type="component" value="Unassembled WGS sequence"/>
</dbReference>
<comment type="subcellular location">
    <subcellularLocation>
        <location evidence="1">Nucleus</location>
    </subcellularLocation>
</comment>
<keyword evidence="3" id="KW-0378">Hydrolase</keyword>
<dbReference type="Pfam" id="PF00271">
    <property type="entry name" value="Helicase_C"/>
    <property type="match status" value="1"/>
</dbReference>
<dbReference type="InterPro" id="IPR000330">
    <property type="entry name" value="SNF2_N"/>
</dbReference>
<evidence type="ECO:0000256" key="2">
    <source>
        <dbReference type="ARBA" id="ARBA00022741"/>
    </source>
</evidence>
<feature type="compositionally biased region" description="Polar residues" evidence="6">
    <location>
        <begin position="878"/>
        <end position="889"/>
    </location>
</feature>
<dbReference type="InterPro" id="IPR001650">
    <property type="entry name" value="Helicase_C-like"/>
</dbReference>
<comment type="caution">
    <text evidence="9">The sequence shown here is derived from an EMBL/GenBank/DDBJ whole genome shotgun (WGS) entry which is preliminary data.</text>
</comment>
<feature type="region of interest" description="Disordered" evidence="6">
    <location>
        <begin position="2375"/>
        <end position="2413"/>
    </location>
</feature>
<feature type="region of interest" description="Disordered" evidence="6">
    <location>
        <begin position="878"/>
        <end position="899"/>
    </location>
</feature>
<organism evidence="9 10">
    <name type="scientific">Smittium mucronatum</name>
    <dbReference type="NCBI Taxonomy" id="133383"/>
    <lineage>
        <taxon>Eukaryota</taxon>
        <taxon>Fungi</taxon>
        <taxon>Fungi incertae sedis</taxon>
        <taxon>Zoopagomycota</taxon>
        <taxon>Kickxellomycotina</taxon>
        <taxon>Harpellomycetes</taxon>
        <taxon>Harpellales</taxon>
        <taxon>Legeriomycetaceae</taxon>
        <taxon>Smittium</taxon>
    </lineage>
</organism>
<feature type="region of interest" description="Disordered" evidence="6">
    <location>
        <begin position="187"/>
        <end position="209"/>
    </location>
</feature>
<proteinExistence type="predicted"/>
<dbReference type="InterPro" id="IPR014001">
    <property type="entry name" value="Helicase_ATP-bd"/>
</dbReference>
<feature type="region of interest" description="Disordered" evidence="6">
    <location>
        <begin position="583"/>
        <end position="619"/>
    </location>
</feature>
<dbReference type="Pfam" id="PF00176">
    <property type="entry name" value="SNF2-rel_dom"/>
    <property type="match status" value="1"/>
</dbReference>
<protein>
    <submittedName>
        <fullName evidence="9">Chromatin remodeling factor mit1</fullName>
    </submittedName>
</protein>
<dbReference type="InterPro" id="IPR027417">
    <property type="entry name" value="P-loop_NTPase"/>
</dbReference>
<dbReference type="InterPro" id="IPR013083">
    <property type="entry name" value="Znf_RING/FYVE/PHD"/>
</dbReference>
<evidence type="ECO:0000313" key="10">
    <source>
        <dbReference type="Proteomes" id="UP000187455"/>
    </source>
</evidence>
<dbReference type="SMART" id="SM00487">
    <property type="entry name" value="DEXDc"/>
    <property type="match status" value="1"/>
</dbReference>
<evidence type="ECO:0000256" key="3">
    <source>
        <dbReference type="ARBA" id="ARBA00022801"/>
    </source>
</evidence>
<dbReference type="PANTHER" id="PTHR45623:SF17">
    <property type="entry name" value="CHROMODOMAIN-HELICASE-DNA-BINDING PROTEIN 3-RELATED"/>
    <property type="match status" value="1"/>
</dbReference>
<evidence type="ECO:0000256" key="4">
    <source>
        <dbReference type="ARBA" id="ARBA00022840"/>
    </source>
</evidence>
<evidence type="ECO:0000256" key="5">
    <source>
        <dbReference type="ARBA" id="ARBA00023242"/>
    </source>
</evidence>
<feature type="domain" description="Helicase C-terminal" evidence="8">
    <location>
        <begin position="1536"/>
        <end position="1702"/>
    </location>
</feature>
<evidence type="ECO:0000313" key="9">
    <source>
        <dbReference type="EMBL" id="OLY85707.1"/>
    </source>
</evidence>